<reference evidence="2 3" key="1">
    <citation type="submission" date="2018-12" db="EMBL/GenBank/DDBJ databases">
        <authorList>
            <consortium name="Pathogen Informatics"/>
        </authorList>
    </citation>
    <scope>NUCLEOTIDE SEQUENCE [LARGE SCALE GENOMIC DNA]</scope>
    <source>
        <strain evidence="2 3">NCTC9419</strain>
    </source>
</reference>
<dbReference type="AlphaFoldDB" id="A0A3S4JU87"/>
<accession>A0A3S4JU87</accession>
<protein>
    <submittedName>
        <fullName evidence="2">Uncharacterized protein</fullName>
    </submittedName>
</protein>
<gene>
    <name evidence="2" type="ORF">NCTC9419_04189</name>
</gene>
<dbReference type="Proteomes" id="UP000271603">
    <property type="component" value="Chromosome"/>
</dbReference>
<organism evidence="2 3">
    <name type="scientific">Serratia rubidaea</name>
    <name type="common">Serratia marinorubra</name>
    <dbReference type="NCBI Taxonomy" id="61652"/>
    <lineage>
        <taxon>Bacteria</taxon>
        <taxon>Pseudomonadati</taxon>
        <taxon>Pseudomonadota</taxon>
        <taxon>Gammaproteobacteria</taxon>
        <taxon>Enterobacterales</taxon>
        <taxon>Yersiniaceae</taxon>
        <taxon>Serratia</taxon>
    </lineage>
</organism>
<proteinExistence type="predicted"/>
<evidence type="ECO:0000256" key="1">
    <source>
        <dbReference type="SAM" id="MobiDB-lite"/>
    </source>
</evidence>
<feature type="region of interest" description="Disordered" evidence="1">
    <location>
        <begin position="1"/>
        <end position="20"/>
    </location>
</feature>
<name>A0A3S4JU87_SERRU</name>
<evidence type="ECO:0000313" key="2">
    <source>
        <dbReference type="EMBL" id="VEA72575.1"/>
    </source>
</evidence>
<dbReference type="EMBL" id="LR134155">
    <property type="protein sequence ID" value="VEA72575.1"/>
    <property type="molecule type" value="Genomic_DNA"/>
</dbReference>
<evidence type="ECO:0000313" key="3">
    <source>
        <dbReference type="Proteomes" id="UP000271603"/>
    </source>
</evidence>
<sequence length="78" mass="8601">MAQRQNTTLTTGWPDISTNQPIEPEISIAATISSEPRFISAFIVCIPCVSNCISLQPFAVALHSQKQAYMLNFLFIKG</sequence>